<dbReference type="Gene3D" id="3.30.1390.10">
    <property type="match status" value="1"/>
</dbReference>
<protein>
    <recommendedName>
        <fullName evidence="5">50S ribosomal protein L7/L12</fullName>
    </recommendedName>
</protein>
<feature type="region of interest" description="Disordered" evidence="1">
    <location>
        <begin position="44"/>
        <end position="65"/>
    </location>
</feature>
<organism evidence="3 4">
    <name type="scientific">Stieleria neptunia</name>
    <dbReference type="NCBI Taxonomy" id="2527979"/>
    <lineage>
        <taxon>Bacteria</taxon>
        <taxon>Pseudomonadati</taxon>
        <taxon>Planctomycetota</taxon>
        <taxon>Planctomycetia</taxon>
        <taxon>Pirellulales</taxon>
        <taxon>Pirellulaceae</taxon>
        <taxon>Stieleria</taxon>
    </lineage>
</organism>
<dbReference type="AlphaFoldDB" id="A0A518HLC5"/>
<evidence type="ECO:0000313" key="4">
    <source>
        <dbReference type="Proteomes" id="UP000319004"/>
    </source>
</evidence>
<dbReference type="RefSeq" id="WP_145385347.1">
    <property type="nucleotide sequence ID" value="NZ_CP037423.1"/>
</dbReference>
<dbReference type="Proteomes" id="UP000319004">
    <property type="component" value="Chromosome"/>
</dbReference>
<proteinExistence type="predicted"/>
<dbReference type="OrthoDB" id="277482at2"/>
<gene>
    <name evidence="3" type="ORF">Enr13x_14970</name>
</gene>
<name>A0A518HLC5_9BACT</name>
<dbReference type="KEGG" id="snep:Enr13x_14970"/>
<keyword evidence="2" id="KW-1133">Transmembrane helix</keyword>
<dbReference type="EMBL" id="CP037423">
    <property type="protein sequence ID" value="QDV41654.1"/>
    <property type="molecule type" value="Genomic_DNA"/>
</dbReference>
<sequence length="151" mass="16579">MKPLSQAQRDQIQSALKRQGKIAAVKLYKDWMECSLLEAKNAVEAIQSDPDDRGPAGTSSAERDEVMQQIDQALAEGKRLHAVKHYRKLTGKSLRECRAFVDSRINQLKANPDAPNSGPSAVESRRSGCVSVTLVLASLTISFTWAIVSQL</sequence>
<evidence type="ECO:0000256" key="1">
    <source>
        <dbReference type="SAM" id="MobiDB-lite"/>
    </source>
</evidence>
<reference evidence="3 4" key="1">
    <citation type="submission" date="2019-03" db="EMBL/GenBank/DDBJ databases">
        <title>Deep-cultivation of Planctomycetes and their phenomic and genomic characterization uncovers novel biology.</title>
        <authorList>
            <person name="Wiegand S."/>
            <person name="Jogler M."/>
            <person name="Boedeker C."/>
            <person name="Pinto D."/>
            <person name="Vollmers J."/>
            <person name="Rivas-Marin E."/>
            <person name="Kohn T."/>
            <person name="Peeters S.H."/>
            <person name="Heuer A."/>
            <person name="Rast P."/>
            <person name="Oberbeckmann S."/>
            <person name="Bunk B."/>
            <person name="Jeske O."/>
            <person name="Meyerdierks A."/>
            <person name="Storesund J.E."/>
            <person name="Kallscheuer N."/>
            <person name="Luecker S."/>
            <person name="Lage O.M."/>
            <person name="Pohl T."/>
            <person name="Merkel B.J."/>
            <person name="Hornburger P."/>
            <person name="Mueller R.-W."/>
            <person name="Bruemmer F."/>
            <person name="Labrenz M."/>
            <person name="Spormann A.M."/>
            <person name="Op den Camp H."/>
            <person name="Overmann J."/>
            <person name="Amann R."/>
            <person name="Jetten M.S.M."/>
            <person name="Mascher T."/>
            <person name="Medema M.H."/>
            <person name="Devos D.P."/>
            <person name="Kaster A.-K."/>
            <person name="Ovreas L."/>
            <person name="Rohde M."/>
            <person name="Galperin M.Y."/>
            <person name="Jogler C."/>
        </authorList>
    </citation>
    <scope>NUCLEOTIDE SEQUENCE [LARGE SCALE GENOMIC DNA]</scope>
    <source>
        <strain evidence="3 4">Enr13</strain>
    </source>
</reference>
<evidence type="ECO:0008006" key="5">
    <source>
        <dbReference type="Google" id="ProtNLM"/>
    </source>
</evidence>
<feature type="transmembrane region" description="Helical" evidence="2">
    <location>
        <begin position="129"/>
        <end position="148"/>
    </location>
</feature>
<accession>A0A518HLC5</accession>
<evidence type="ECO:0000256" key="2">
    <source>
        <dbReference type="SAM" id="Phobius"/>
    </source>
</evidence>
<keyword evidence="4" id="KW-1185">Reference proteome</keyword>
<evidence type="ECO:0000313" key="3">
    <source>
        <dbReference type="EMBL" id="QDV41654.1"/>
    </source>
</evidence>
<dbReference type="InterPro" id="IPR014719">
    <property type="entry name" value="Ribosomal_bL12_C/ClpS-like"/>
</dbReference>
<keyword evidence="2" id="KW-0812">Transmembrane</keyword>
<keyword evidence="2" id="KW-0472">Membrane</keyword>